<protein>
    <recommendedName>
        <fullName evidence="12">D-serine dehydratase</fullName>
        <ecNumber evidence="11">4.3.1.18</ecNumber>
    </recommendedName>
    <alternativeName>
        <fullName evidence="13">D-serine deaminase</fullName>
    </alternativeName>
</protein>
<dbReference type="PANTHER" id="PTHR28004">
    <property type="entry name" value="ZGC:162816-RELATED"/>
    <property type="match status" value="1"/>
</dbReference>
<dbReference type="SMART" id="SM01119">
    <property type="entry name" value="D-ser_dehydrat"/>
    <property type="match status" value="1"/>
</dbReference>
<evidence type="ECO:0000259" key="14">
    <source>
        <dbReference type="SMART" id="SM01119"/>
    </source>
</evidence>
<evidence type="ECO:0000256" key="9">
    <source>
        <dbReference type="ARBA" id="ARBA00051198"/>
    </source>
</evidence>
<dbReference type="Gene3D" id="2.40.37.20">
    <property type="entry name" value="D-serine dehydratase-like domain"/>
    <property type="match status" value="1"/>
</dbReference>
<evidence type="ECO:0000313" key="15">
    <source>
        <dbReference type="EMBL" id="CCG82398.1"/>
    </source>
</evidence>
<dbReference type="InterPro" id="IPR026956">
    <property type="entry name" value="D-ser_dehydrat-like_dom"/>
</dbReference>
<dbReference type="InterPro" id="IPR029066">
    <property type="entry name" value="PLP-binding_barrel"/>
</dbReference>
<name>R4XDB6_TAPDE</name>
<feature type="domain" description="D-serine dehydratase-like" evidence="14">
    <location>
        <begin position="300"/>
        <end position="395"/>
    </location>
</feature>
<dbReference type="EMBL" id="CAHR02000083">
    <property type="protein sequence ID" value="CCG82398.1"/>
    <property type="molecule type" value="Genomic_DNA"/>
</dbReference>
<reference evidence="15 16" key="1">
    <citation type="journal article" date="2013" name="MBio">
        <title>Genome sequencing of the plant pathogen Taphrina deformans, the causal agent of peach leaf curl.</title>
        <authorList>
            <person name="Cisse O.H."/>
            <person name="Almeida J.M.G.C.F."/>
            <person name="Fonseca A."/>
            <person name="Kumar A.A."/>
            <person name="Salojaervi J."/>
            <person name="Overmyer K."/>
            <person name="Hauser P.M."/>
            <person name="Pagni M."/>
        </authorList>
    </citation>
    <scope>NUCLEOTIDE SEQUENCE [LARGE SCALE GENOMIC DNA]</scope>
    <source>
        <strain evidence="16">PYCC 5710 / ATCC 11124 / CBS 356.35 / IMI 108563 / JCM 9778 / NBRC 8474</strain>
    </source>
</reference>
<evidence type="ECO:0000256" key="5">
    <source>
        <dbReference type="ARBA" id="ARBA00022723"/>
    </source>
</evidence>
<accession>R4XDB6</accession>
<dbReference type="AlphaFoldDB" id="R4XDB6"/>
<proteinExistence type="inferred from homology"/>
<evidence type="ECO:0000256" key="4">
    <source>
        <dbReference type="ARBA" id="ARBA00022575"/>
    </source>
</evidence>
<dbReference type="SUPFAM" id="SSF51419">
    <property type="entry name" value="PLP-binding barrel"/>
    <property type="match status" value="1"/>
</dbReference>
<evidence type="ECO:0000313" key="16">
    <source>
        <dbReference type="Proteomes" id="UP000013776"/>
    </source>
</evidence>
<comment type="caution">
    <text evidence="15">The sequence shown here is derived from an EMBL/GenBank/DDBJ whole genome shotgun (WGS) entry which is preliminary data.</text>
</comment>
<dbReference type="PANTHER" id="PTHR28004:SF2">
    <property type="entry name" value="D-SERINE DEHYDRATASE"/>
    <property type="match status" value="1"/>
</dbReference>
<evidence type="ECO:0000256" key="13">
    <source>
        <dbReference type="ARBA" id="ARBA00075219"/>
    </source>
</evidence>
<keyword evidence="6" id="KW-0862">Zinc</keyword>
<dbReference type="OrthoDB" id="20198at2759"/>
<dbReference type="VEuPathDB" id="FungiDB:TAPDE_002392"/>
<dbReference type="Gene3D" id="3.20.20.10">
    <property type="entry name" value="Alanine racemase"/>
    <property type="match status" value="1"/>
</dbReference>
<keyword evidence="16" id="KW-1185">Reference proteome</keyword>
<dbReference type="InterPro" id="IPR051466">
    <property type="entry name" value="D-amino_acid_metab_enzyme"/>
</dbReference>
<evidence type="ECO:0000256" key="3">
    <source>
        <dbReference type="ARBA" id="ARBA00005323"/>
    </source>
</evidence>
<evidence type="ECO:0000256" key="11">
    <source>
        <dbReference type="ARBA" id="ARBA00066349"/>
    </source>
</evidence>
<dbReference type="CDD" id="cd06817">
    <property type="entry name" value="PLPDE_III_DSD"/>
    <property type="match status" value="1"/>
</dbReference>
<comment type="catalytic activity">
    <reaction evidence="9">
        <text>D-serine = pyruvate + NH4(+)</text>
        <dbReference type="Rhea" id="RHEA:13977"/>
        <dbReference type="ChEBI" id="CHEBI:15361"/>
        <dbReference type="ChEBI" id="CHEBI:28938"/>
        <dbReference type="ChEBI" id="CHEBI:35247"/>
        <dbReference type="EC" id="4.3.1.18"/>
    </reaction>
    <physiologicalReaction direction="left-to-right" evidence="9">
        <dbReference type="Rhea" id="RHEA:13978"/>
    </physiologicalReaction>
</comment>
<sequence>MVLSSSIGYAQPDRKALEQAYIGQIVKDLPTPACILNRTKVKDNCDAMLSNAESLGVGFRAHIKTHKTLEGVRLQLGSSNHGKIIVSTLMEAYSCLPLVEEGLVHDILYGLPVAPSKIPELAELATMMPYLRLMMDSEAQLDALIAHSRARPDTKKWSVFVKVDCGTHRAGLPTNSSALQSLISYLLAPEVSQFVDIYGFYCHAGHSYHDTSTGSAKETLFAEITSADAAAKYALSVLKSEDTSRFVISVGATPTAHASHAVKKAELPAVSGALELHAGCYGFCDLQQYATNLIEFEDISIRVLAEVVSQYDERDEMLINAGCIALSRETGPIPGYGNVCGSATGWTVGRISQEHGILTRCDKSATMTPVGQKVLIVPQHACITGASYEWYYIVEESGLNAKVVDVWIRFNGW</sequence>
<evidence type="ECO:0000256" key="2">
    <source>
        <dbReference type="ARBA" id="ARBA00001947"/>
    </source>
</evidence>
<comment type="function">
    <text evidence="10">Catalyzes the conversion of D-serine to pyruvate and ammonia. May play a role in D-serine detoxification.</text>
</comment>
<organism evidence="15 16">
    <name type="scientific">Taphrina deformans (strain PYCC 5710 / ATCC 11124 / CBS 356.35 / IMI 108563 / JCM 9778 / NBRC 8474)</name>
    <name type="common">Peach leaf curl fungus</name>
    <name type="synonym">Lalaria deformans</name>
    <dbReference type="NCBI Taxonomy" id="1097556"/>
    <lineage>
        <taxon>Eukaryota</taxon>
        <taxon>Fungi</taxon>
        <taxon>Dikarya</taxon>
        <taxon>Ascomycota</taxon>
        <taxon>Taphrinomycotina</taxon>
        <taxon>Taphrinomycetes</taxon>
        <taxon>Taphrinales</taxon>
        <taxon>Taphrinaceae</taxon>
        <taxon>Taphrina</taxon>
    </lineage>
</organism>
<gene>
    <name evidence="15" type="ORF">TAPDE_002392</name>
</gene>
<dbReference type="eggNOG" id="ENOG502QRZ0">
    <property type="taxonomic scope" value="Eukaryota"/>
</dbReference>
<comment type="cofactor">
    <cofactor evidence="2">
        <name>Zn(2+)</name>
        <dbReference type="ChEBI" id="CHEBI:29105"/>
    </cofactor>
</comment>
<keyword evidence="8" id="KW-0456">Lyase</keyword>
<comment type="cofactor">
    <cofactor evidence="1">
        <name>pyridoxal 5'-phosphate</name>
        <dbReference type="ChEBI" id="CHEBI:597326"/>
    </cofactor>
</comment>
<dbReference type="EC" id="4.3.1.18" evidence="11"/>
<dbReference type="Proteomes" id="UP000013776">
    <property type="component" value="Unassembled WGS sequence"/>
</dbReference>
<dbReference type="GO" id="GO:0009636">
    <property type="term" value="P:response to toxic substance"/>
    <property type="evidence" value="ECO:0007669"/>
    <property type="project" value="UniProtKB-KW"/>
</dbReference>
<evidence type="ECO:0000256" key="6">
    <source>
        <dbReference type="ARBA" id="ARBA00022833"/>
    </source>
</evidence>
<dbReference type="GO" id="GO:0008721">
    <property type="term" value="F:D-serine ammonia-lyase activity"/>
    <property type="evidence" value="ECO:0007669"/>
    <property type="project" value="UniProtKB-EC"/>
</dbReference>
<dbReference type="GO" id="GO:0036088">
    <property type="term" value="P:D-serine catabolic process"/>
    <property type="evidence" value="ECO:0007669"/>
    <property type="project" value="TreeGrafter"/>
</dbReference>
<dbReference type="GO" id="GO:0046872">
    <property type="term" value="F:metal ion binding"/>
    <property type="evidence" value="ECO:0007669"/>
    <property type="project" value="UniProtKB-KW"/>
</dbReference>
<dbReference type="InterPro" id="IPR042208">
    <property type="entry name" value="D-ser_dehydrat-like_sf"/>
</dbReference>
<keyword evidence="5" id="KW-0479">Metal-binding</keyword>
<evidence type="ECO:0000256" key="12">
    <source>
        <dbReference type="ARBA" id="ARBA00069616"/>
    </source>
</evidence>
<keyword evidence="4" id="KW-0216">Detoxification</keyword>
<dbReference type="Pfam" id="PF14031">
    <property type="entry name" value="D-ser_dehydrat"/>
    <property type="match status" value="1"/>
</dbReference>
<dbReference type="Pfam" id="PF01168">
    <property type="entry name" value="Ala_racemase_N"/>
    <property type="match status" value="1"/>
</dbReference>
<evidence type="ECO:0000256" key="8">
    <source>
        <dbReference type="ARBA" id="ARBA00023239"/>
    </source>
</evidence>
<dbReference type="STRING" id="1097556.R4XDB6"/>
<comment type="similarity">
    <text evidence="3">Belongs to the DSD1 family.</text>
</comment>
<keyword evidence="7" id="KW-0663">Pyridoxal phosphate</keyword>
<dbReference type="InterPro" id="IPR001608">
    <property type="entry name" value="Ala_racemase_N"/>
</dbReference>
<evidence type="ECO:0000256" key="1">
    <source>
        <dbReference type="ARBA" id="ARBA00001933"/>
    </source>
</evidence>
<evidence type="ECO:0000256" key="7">
    <source>
        <dbReference type="ARBA" id="ARBA00022898"/>
    </source>
</evidence>
<dbReference type="FunFam" id="3.20.20.10:FF:000016">
    <property type="entry name" value="D-serine dehydratase"/>
    <property type="match status" value="1"/>
</dbReference>
<evidence type="ECO:0000256" key="10">
    <source>
        <dbReference type="ARBA" id="ARBA00055764"/>
    </source>
</evidence>